<comment type="subcellular location">
    <subcellularLocation>
        <location evidence="11">Cell membrane</location>
        <topology evidence="11">Multi-pass membrane protein</topology>
    </subcellularLocation>
</comment>
<dbReference type="GO" id="GO:0006508">
    <property type="term" value="P:proteolysis"/>
    <property type="evidence" value="ECO:0007669"/>
    <property type="project" value="UniProtKB-KW"/>
</dbReference>
<evidence type="ECO:0000256" key="1">
    <source>
        <dbReference type="ARBA" id="ARBA00009779"/>
    </source>
</evidence>
<dbReference type="RefSeq" id="WP_009073051.1">
    <property type="nucleotide sequence ID" value="NZ_JH597768.1"/>
</dbReference>
<keyword evidence="2 11" id="KW-1003">Cell membrane</keyword>
<gene>
    <name evidence="11" type="primary">htpX</name>
    <name evidence="13" type="ORF">MetMK1DRAFT_00019720</name>
</gene>
<dbReference type="GO" id="GO:0005886">
    <property type="term" value="C:plasma membrane"/>
    <property type="evidence" value="ECO:0007669"/>
    <property type="project" value="UniProtKB-SubCell"/>
</dbReference>
<name>H2C5Z9_9CREN</name>
<dbReference type="HAMAP" id="MF_00188">
    <property type="entry name" value="Pept_M48_protease_HtpX"/>
    <property type="match status" value="1"/>
</dbReference>
<organism evidence="13 14">
    <name type="scientific">Metallosphaera yellowstonensis MK1</name>
    <dbReference type="NCBI Taxonomy" id="671065"/>
    <lineage>
        <taxon>Archaea</taxon>
        <taxon>Thermoproteota</taxon>
        <taxon>Thermoprotei</taxon>
        <taxon>Sulfolobales</taxon>
        <taxon>Sulfolobaceae</taxon>
        <taxon>Metallosphaera</taxon>
    </lineage>
</organism>
<feature type="binding site" evidence="11">
    <location>
        <position position="149"/>
    </location>
    <ligand>
        <name>Zn(2+)</name>
        <dbReference type="ChEBI" id="CHEBI:29105"/>
        <note>catalytic</note>
    </ligand>
</feature>
<sequence length="315" mass="35358">MNLVSLKLKMGMLFLGLAVVLAGFALVYGVLGYLYGSFTPYIVLGALIFVGFLNIIQWLAGPYLINAMYRAREVNPDDPLYGWLVPLVDEVALYNRISRPKVYVADVPFPNAFAYGSPIAGKRVAVTLPLLRSLSREELKAVLGHELGHLRHRDVEVLMAIGLIPTLIYWIGYSLMWSGFLGGQRNNSLYAWAIGLGLLVVSFIFQLFVIAVNRLREAYADLNSALTVPGGAENLQRALAKITLMMDPNAVKKYRNKVMNMLFFSSPVEVPSQDVDELIGYWKSIKVPWYADLFSDHPHPAKRIQMLERLKQVYS</sequence>
<dbReference type="EC" id="3.4.24.-" evidence="11"/>
<dbReference type="STRING" id="671065.MetMK1DRAFT_00019720"/>
<dbReference type="OrthoDB" id="28389at2157"/>
<feature type="transmembrane region" description="Helical" evidence="11">
    <location>
        <begin position="189"/>
        <end position="212"/>
    </location>
</feature>
<evidence type="ECO:0000259" key="12">
    <source>
        <dbReference type="Pfam" id="PF01435"/>
    </source>
</evidence>
<reference evidence="13 14" key="1">
    <citation type="submission" date="2012-01" db="EMBL/GenBank/DDBJ databases">
        <title>Improved High-Quality Draft sequence of Metallosphaera yellowstonensis MK1.</title>
        <authorList>
            <consortium name="US DOE Joint Genome Institute"/>
            <person name="Lucas S."/>
            <person name="Han J."/>
            <person name="Cheng J.-F."/>
            <person name="Goodwin L."/>
            <person name="Pitluck S."/>
            <person name="Peters L."/>
            <person name="Teshima H."/>
            <person name="Detter J.C."/>
            <person name="Han C."/>
            <person name="Tapia R."/>
            <person name="Land M."/>
            <person name="Hauser L."/>
            <person name="Kyrpides N."/>
            <person name="Kozubal M."/>
            <person name="Macur R.E."/>
            <person name="Jay Z."/>
            <person name="Inskeep W."/>
            <person name="Woyke T."/>
        </authorList>
    </citation>
    <scope>NUCLEOTIDE SEQUENCE [LARGE SCALE GENOMIC DNA]</scope>
    <source>
        <strain evidence="13 14">MK1</strain>
    </source>
</reference>
<dbReference type="Pfam" id="PF01435">
    <property type="entry name" value="Peptidase_M48"/>
    <property type="match status" value="1"/>
</dbReference>
<dbReference type="GO" id="GO:0008270">
    <property type="term" value="F:zinc ion binding"/>
    <property type="evidence" value="ECO:0007669"/>
    <property type="project" value="UniProtKB-UniRule"/>
</dbReference>
<evidence type="ECO:0000313" key="13">
    <source>
        <dbReference type="EMBL" id="EHP69226.1"/>
    </source>
</evidence>
<keyword evidence="4 11" id="KW-0812">Transmembrane</keyword>
<dbReference type="HOGENOM" id="CLU_042266_4_1_2"/>
<evidence type="ECO:0000256" key="8">
    <source>
        <dbReference type="ARBA" id="ARBA00022989"/>
    </source>
</evidence>
<comment type="similarity">
    <text evidence="1 11">Belongs to the peptidase M48B family.</text>
</comment>
<evidence type="ECO:0000256" key="2">
    <source>
        <dbReference type="ARBA" id="ARBA00022475"/>
    </source>
</evidence>
<protein>
    <recommendedName>
        <fullName evidence="11">Protease HtpX homolog</fullName>
        <ecNumber evidence="11">3.4.24.-</ecNumber>
    </recommendedName>
</protein>
<dbReference type="GO" id="GO:0004222">
    <property type="term" value="F:metalloendopeptidase activity"/>
    <property type="evidence" value="ECO:0007669"/>
    <property type="project" value="UniProtKB-UniRule"/>
</dbReference>
<feature type="transmembrane region" description="Helical" evidence="11">
    <location>
        <begin position="41"/>
        <end position="65"/>
    </location>
</feature>
<evidence type="ECO:0000313" key="14">
    <source>
        <dbReference type="Proteomes" id="UP000003980"/>
    </source>
</evidence>
<feature type="binding site" evidence="11">
    <location>
        <position position="145"/>
    </location>
    <ligand>
        <name>Zn(2+)</name>
        <dbReference type="ChEBI" id="CHEBI:29105"/>
        <note>catalytic</note>
    </ligand>
</feature>
<evidence type="ECO:0000256" key="6">
    <source>
        <dbReference type="ARBA" id="ARBA00022801"/>
    </source>
</evidence>
<evidence type="ECO:0000256" key="3">
    <source>
        <dbReference type="ARBA" id="ARBA00022670"/>
    </source>
</evidence>
<keyword evidence="9 11" id="KW-0482">Metalloprotease</keyword>
<evidence type="ECO:0000256" key="5">
    <source>
        <dbReference type="ARBA" id="ARBA00022723"/>
    </source>
</evidence>
<keyword evidence="7 11" id="KW-0862">Zinc</keyword>
<feature type="active site" evidence="11">
    <location>
        <position position="146"/>
    </location>
</feature>
<keyword evidence="5 11" id="KW-0479">Metal-binding</keyword>
<dbReference type="CDD" id="cd07338">
    <property type="entry name" value="M48B_HtpX_like"/>
    <property type="match status" value="1"/>
</dbReference>
<dbReference type="eggNOG" id="arCOG01331">
    <property type="taxonomic scope" value="Archaea"/>
</dbReference>
<feature type="transmembrane region" description="Helical" evidence="11">
    <location>
        <begin position="12"/>
        <end position="35"/>
    </location>
</feature>
<keyword evidence="10 11" id="KW-0472">Membrane</keyword>
<keyword evidence="3 11" id="KW-0645">Protease</keyword>
<keyword evidence="6 11" id="KW-0378">Hydrolase</keyword>
<dbReference type="PANTHER" id="PTHR43221:SF2">
    <property type="entry name" value="PROTEASE HTPX HOMOLOG"/>
    <property type="match status" value="1"/>
</dbReference>
<accession>H2C5Z9</accession>
<keyword evidence="8 11" id="KW-1133">Transmembrane helix</keyword>
<dbReference type="Gene3D" id="3.30.2010.10">
    <property type="entry name" value="Metalloproteases ('zincins'), catalytic domain"/>
    <property type="match status" value="1"/>
</dbReference>
<comment type="cofactor">
    <cofactor evidence="11">
        <name>Zn(2+)</name>
        <dbReference type="ChEBI" id="CHEBI:29105"/>
    </cofactor>
    <text evidence="11">Binds 1 zinc ion per subunit.</text>
</comment>
<feature type="transmembrane region" description="Helical" evidence="11">
    <location>
        <begin position="157"/>
        <end position="177"/>
    </location>
</feature>
<dbReference type="AlphaFoldDB" id="H2C5Z9"/>
<dbReference type="Proteomes" id="UP000003980">
    <property type="component" value="Unassembled WGS sequence"/>
</dbReference>
<evidence type="ECO:0000256" key="4">
    <source>
        <dbReference type="ARBA" id="ARBA00022692"/>
    </source>
</evidence>
<evidence type="ECO:0000256" key="11">
    <source>
        <dbReference type="HAMAP-Rule" id="MF_00188"/>
    </source>
</evidence>
<keyword evidence="14" id="KW-1185">Reference proteome</keyword>
<evidence type="ECO:0000256" key="10">
    <source>
        <dbReference type="ARBA" id="ARBA00023136"/>
    </source>
</evidence>
<dbReference type="InterPro" id="IPR022919">
    <property type="entry name" value="Pept_M48_protease_HtpX"/>
</dbReference>
<dbReference type="NCBIfam" id="NF002322">
    <property type="entry name" value="PRK01265.1"/>
    <property type="match status" value="1"/>
</dbReference>
<dbReference type="InterPro" id="IPR050083">
    <property type="entry name" value="HtpX_protease"/>
</dbReference>
<evidence type="ECO:0000256" key="7">
    <source>
        <dbReference type="ARBA" id="ARBA00022833"/>
    </source>
</evidence>
<evidence type="ECO:0000256" key="9">
    <source>
        <dbReference type="ARBA" id="ARBA00023049"/>
    </source>
</evidence>
<feature type="domain" description="Peptidase M48" evidence="12">
    <location>
        <begin position="87"/>
        <end position="309"/>
    </location>
</feature>
<feature type="binding site" evidence="11">
    <location>
        <position position="217"/>
    </location>
    <ligand>
        <name>Zn(2+)</name>
        <dbReference type="ChEBI" id="CHEBI:29105"/>
        <note>catalytic</note>
    </ligand>
</feature>
<proteinExistence type="inferred from homology"/>
<dbReference type="PANTHER" id="PTHR43221">
    <property type="entry name" value="PROTEASE HTPX"/>
    <property type="match status" value="1"/>
</dbReference>
<dbReference type="EMBL" id="JH597768">
    <property type="protein sequence ID" value="EHP69226.1"/>
    <property type="molecule type" value="Genomic_DNA"/>
</dbReference>
<dbReference type="InterPro" id="IPR001915">
    <property type="entry name" value="Peptidase_M48"/>
</dbReference>